<organism evidence="1 2">
    <name type="scientific">Rhizopogon vinicolor AM-OR11-026</name>
    <dbReference type="NCBI Taxonomy" id="1314800"/>
    <lineage>
        <taxon>Eukaryota</taxon>
        <taxon>Fungi</taxon>
        <taxon>Dikarya</taxon>
        <taxon>Basidiomycota</taxon>
        <taxon>Agaricomycotina</taxon>
        <taxon>Agaricomycetes</taxon>
        <taxon>Agaricomycetidae</taxon>
        <taxon>Boletales</taxon>
        <taxon>Suillineae</taxon>
        <taxon>Rhizopogonaceae</taxon>
        <taxon>Rhizopogon</taxon>
    </lineage>
</organism>
<gene>
    <name evidence="1" type="ORF">K503DRAFT_806264</name>
</gene>
<dbReference type="AlphaFoldDB" id="A0A1B7MF30"/>
<dbReference type="InParanoid" id="A0A1B7MF30"/>
<name>A0A1B7MF30_9AGAM</name>
<keyword evidence="2" id="KW-1185">Reference proteome</keyword>
<evidence type="ECO:0000313" key="1">
    <source>
        <dbReference type="EMBL" id="OAX31212.1"/>
    </source>
</evidence>
<reference evidence="1 2" key="1">
    <citation type="submission" date="2016-06" db="EMBL/GenBank/DDBJ databases">
        <title>Comparative genomics of the ectomycorrhizal sister species Rhizopogon vinicolor and Rhizopogon vesiculosus (Basidiomycota: Boletales) reveals a divergence of the mating type B locus.</title>
        <authorList>
            <consortium name="DOE Joint Genome Institute"/>
            <person name="Mujic A.B."/>
            <person name="Kuo A."/>
            <person name="Tritt A."/>
            <person name="Lipzen A."/>
            <person name="Chen C."/>
            <person name="Johnson J."/>
            <person name="Sharma A."/>
            <person name="Barry K."/>
            <person name="Grigoriev I.V."/>
            <person name="Spatafora J.W."/>
        </authorList>
    </citation>
    <scope>NUCLEOTIDE SEQUENCE [LARGE SCALE GENOMIC DNA]</scope>
    <source>
        <strain evidence="1 2">AM-OR11-026</strain>
    </source>
</reference>
<protein>
    <submittedName>
        <fullName evidence="1">Uncharacterized protein</fullName>
    </submittedName>
</protein>
<dbReference type="Proteomes" id="UP000092154">
    <property type="component" value="Unassembled WGS sequence"/>
</dbReference>
<sequence length="105" mass="11729">MQINAEITEWLSEDVSSMDSSRVYWRNSEHGLFEDLSRGTQYMATDDELLGVIVAPHDKQVSLEALDNATSDVSHGKLVIEHLAIKLESRDEGVTVTHATDATWN</sequence>
<proteinExistence type="predicted"/>
<accession>A0A1B7MF30</accession>
<dbReference type="EMBL" id="KV449521">
    <property type="protein sequence ID" value="OAX31212.1"/>
    <property type="molecule type" value="Genomic_DNA"/>
</dbReference>
<evidence type="ECO:0000313" key="2">
    <source>
        <dbReference type="Proteomes" id="UP000092154"/>
    </source>
</evidence>